<comment type="caution">
    <text evidence="1">The sequence shown here is derived from an EMBL/GenBank/DDBJ whole genome shotgun (WGS) entry which is preliminary data.</text>
</comment>
<dbReference type="Proteomes" id="UP001500141">
    <property type="component" value="Unassembled WGS sequence"/>
</dbReference>
<keyword evidence="2" id="KW-1185">Reference proteome</keyword>
<evidence type="ECO:0000313" key="1">
    <source>
        <dbReference type="EMBL" id="GAA4761390.1"/>
    </source>
</evidence>
<evidence type="ECO:0000313" key="2">
    <source>
        <dbReference type="Proteomes" id="UP001500141"/>
    </source>
</evidence>
<name>A0ABP8ZQ06_9FLAO</name>
<dbReference type="EMBL" id="BAABIP010000007">
    <property type="protein sequence ID" value="GAA4761390.1"/>
    <property type="molecule type" value="Genomic_DNA"/>
</dbReference>
<proteinExistence type="predicted"/>
<reference evidence="2" key="1">
    <citation type="journal article" date="2019" name="Int. J. Syst. Evol. Microbiol.">
        <title>The Global Catalogue of Microorganisms (GCM) 10K type strain sequencing project: providing services to taxonomists for standard genome sequencing and annotation.</title>
        <authorList>
            <consortium name="The Broad Institute Genomics Platform"/>
            <consortium name="The Broad Institute Genome Sequencing Center for Infectious Disease"/>
            <person name="Wu L."/>
            <person name="Ma J."/>
        </authorList>
    </citation>
    <scope>NUCLEOTIDE SEQUENCE [LARGE SCALE GENOMIC DNA]</scope>
    <source>
        <strain evidence="2">JCM 18198</strain>
    </source>
</reference>
<organism evidence="1 2">
    <name type="scientific">Flavobacterium hankyongi</name>
    <dbReference type="NCBI Taxonomy" id="1176532"/>
    <lineage>
        <taxon>Bacteria</taxon>
        <taxon>Pseudomonadati</taxon>
        <taxon>Bacteroidota</taxon>
        <taxon>Flavobacteriia</taxon>
        <taxon>Flavobacteriales</taxon>
        <taxon>Flavobacteriaceae</taxon>
        <taxon>Flavobacterium</taxon>
    </lineage>
</organism>
<evidence type="ECO:0008006" key="3">
    <source>
        <dbReference type="Google" id="ProtNLM"/>
    </source>
</evidence>
<gene>
    <name evidence="1" type="ORF">GCM10023230_08130</name>
</gene>
<protein>
    <recommendedName>
        <fullName evidence="3">DUF4369 domain-containing protein</fullName>
    </recommendedName>
</protein>
<accession>A0ABP8ZQ06</accession>
<dbReference type="RefSeq" id="WP_264544020.1">
    <property type="nucleotide sequence ID" value="NZ_BAABIP010000007.1"/>
</dbReference>
<sequence length="195" mass="22850">MKKLYLFFFFFLTFNLTFADSFIIKLDGSKSQIKSNSFRVNSLEKIIYYKLIDSDKEIKLNFKDFDYVVFGVNKFKTFRLNNSKEITGFFVLTETDDKMLIAIPTADPESDNNKVNYVFHVIDKNYNIIETHTFNNLRNQKSSNARSEIYSKISFYFSNCTSLISRLSSYDKNMHSIDNLSILGFFNAPVFTECK</sequence>